<dbReference type="InterPro" id="IPR036249">
    <property type="entry name" value="Thioredoxin-like_sf"/>
</dbReference>
<comment type="caution">
    <text evidence="2">The sequence shown here is derived from an EMBL/GenBank/DDBJ whole genome shotgun (WGS) entry which is preliminary data.</text>
</comment>
<gene>
    <name evidence="2" type="ORF">F4Y08_15975</name>
</gene>
<dbReference type="InterPro" id="IPR024705">
    <property type="entry name" value="Ssp411"/>
</dbReference>
<dbReference type="InterPro" id="IPR012341">
    <property type="entry name" value="6hp_glycosidase-like_sf"/>
</dbReference>
<evidence type="ECO:0000259" key="1">
    <source>
        <dbReference type="Pfam" id="PF03190"/>
    </source>
</evidence>
<dbReference type="InterPro" id="IPR008928">
    <property type="entry name" value="6-hairpin_glycosidase_sf"/>
</dbReference>
<reference evidence="2" key="1">
    <citation type="submission" date="2019-09" db="EMBL/GenBank/DDBJ databases">
        <title>Characterisation of the sponge microbiome using genome-centric metagenomics.</title>
        <authorList>
            <person name="Engelberts J.P."/>
            <person name="Robbins S.J."/>
            <person name="De Goeij J.M."/>
            <person name="Aranda M."/>
            <person name="Bell S.C."/>
            <person name="Webster N.S."/>
        </authorList>
    </citation>
    <scope>NUCLEOTIDE SEQUENCE</scope>
    <source>
        <strain evidence="2">SB0662_bin_9</strain>
    </source>
</reference>
<dbReference type="GO" id="GO:0005975">
    <property type="term" value="P:carbohydrate metabolic process"/>
    <property type="evidence" value="ECO:0007669"/>
    <property type="project" value="InterPro"/>
</dbReference>
<dbReference type="AlphaFoldDB" id="A0A6B1DZK9"/>
<feature type="domain" description="Spermatogenesis-associated protein 20-like TRX" evidence="1">
    <location>
        <begin position="4"/>
        <end position="165"/>
    </location>
</feature>
<protein>
    <submittedName>
        <fullName evidence="2">Thioredoxin domain-containing protein</fullName>
    </submittedName>
</protein>
<evidence type="ECO:0000313" key="2">
    <source>
        <dbReference type="EMBL" id="MYD91804.1"/>
    </source>
</evidence>
<dbReference type="PANTHER" id="PTHR42899:SF1">
    <property type="entry name" value="SPERMATOGENESIS-ASSOCIATED PROTEIN 20"/>
    <property type="match status" value="1"/>
</dbReference>
<dbReference type="PANTHER" id="PTHR42899">
    <property type="entry name" value="SPERMATOGENESIS-ASSOCIATED PROTEIN 20"/>
    <property type="match status" value="1"/>
</dbReference>
<dbReference type="PIRSF" id="PIRSF006402">
    <property type="entry name" value="UCP006402_thioredoxin"/>
    <property type="match status" value="1"/>
</dbReference>
<dbReference type="EMBL" id="VXPY01000115">
    <property type="protein sequence ID" value="MYD91804.1"/>
    <property type="molecule type" value="Genomic_DNA"/>
</dbReference>
<proteinExistence type="predicted"/>
<dbReference type="SUPFAM" id="SSF48208">
    <property type="entry name" value="Six-hairpin glycosidases"/>
    <property type="match status" value="1"/>
</dbReference>
<dbReference type="Gene3D" id="3.40.30.10">
    <property type="entry name" value="Glutaredoxin"/>
    <property type="match status" value="1"/>
</dbReference>
<dbReference type="CDD" id="cd02955">
    <property type="entry name" value="SSP411"/>
    <property type="match status" value="1"/>
</dbReference>
<dbReference type="InterPro" id="IPR004879">
    <property type="entry name" value="Ssp411-like_TRX"/>
</dbReference>
<dbReference type="Gene3D" id="1.50.10.10">
    <property type="match status" value="2"/>
</dbReference>
<accession>A0A6B1DZK9</accession>
<name>A0A6B1DZK9_9CHLR</name>
<dbReference type="Pfam" id="PF03190">
    <property type="entry name" value="Thioredox_DsbH"/>
    <property type="match status" value="1"/>
</dbReference>
<dbReference type="SUPFAM" id="SSF52833">
    <property type="entry name" value="Thioredoxin-like"/>
    <property type="match status" value="1"/>
</dbReference>
<sequence length="681" mass="76927">MTHTNRLIHETSPYLRQHAHNPVDWYPWSEEALATAKANDRPIFLSIGYSACHWCHVMERESFEDEETAAVMNANFINIKVDREERPDLDAIYMESVQLMTRHGGWPMSVFLLPDGTPFHGGTYFPPIPHQGMPSFRQVLQAVSDAYGQRRSDLTEHGRKLVALMQSSQDRTSGDPDLPDAILDKAVRQLRNTFDSQAGGFGGAPKFPQPMTLDFLLANSWEQQNLADRHMAEHTLTRMLNGGIYDQLGGGFHRYSVDAVWLVPHFEKMLYDNAQLMRTCLHAWQLTGHSDYLRVIDETFEWLRREMTHPSGGFFSAQDADSEGEEGKFFVWSLEEIEEALSEEAARVVTTVFGVTENGNFEGHNILHRPVAPEEACRRLRLQPRKMQSVLDQAMQILFEVREQRVHPDTDDKILCEWNGLMIHALAECGSVLGNPDMLQAAHDAADFVWNRMRSPEGTLLRTWKDDKAHLRGYLEDYAAYGRALLALFEAEGNMEWLTRCRAITETMLAEFEDPEDPGGFFQTGHSHEALVMRRKDIQDNAIPSGNSMAAELLIRLAWVTDEARYRAAAQRVFQFAGSLLSGYPTAAGRMLAALQAWQATPQEIVITGDPGDPVKSDLANQARRMYHPNRIVVEMKPDDGSDLPLLAGKTMPDGQPAAWICQNRTCKAPVHTVQDLLANL</sequence>
<organism evidence="2">
    <name type="scientific">Caldilineaceae bacterium SB0662_bin_9</name>
    <dbReference type="NCBI Taxonomy" id="2605258"/>
    <lineage>
        <taxon>Bacteria</taxon>
        <taxon>Bacillati</taxon>
        <taxon>Chloroflexota</taxon>
        <taxon>Caldilineae</taxon>
        <taxon>Caldilineales</taxon>
        <taxon>Caldilineaceae</taxon>
    </lineage>
</organism>